<gene>
    <name evidence="1" type="ORF">C1H76_7310</name>
</gene>
<protein>
    <submittedName>
        <fullName evidence="1">Uncharacterized protein</fullName>
    </submittedName>
</protein>
<dbReference type="AlphaFoldDB" id="A0A4U7AV32"/>
<sequence length="214" mass="24823">MQEKPNESTTTAREIVCSHNDGASIENSWTGDFGLTRWIIFRHDGTGMLFGSRQFTIDVNMDFKWQVLDSGMDQPLQLGPTIPRKPQLLAEFRLQLDFDAVSPGKTKLDGKELMDRYPGPYKERNPGPRVFKIRLERLYCRPKEASSWLLPVHYEMRLVFEPSPYGTKEDWDGVDMYMKAHTWGYWDDQEFVARKCPPPPARTLPYIQDNCVVS</sequence>
<comment type="caution">
    <text evidence="1">The sequence shown here is derived from an EMBL/GenBank/DDBJ whole genome shotgun (WGS) entry which is preliminary data.</text>
</comment>
<dbReference type="EMBL" id="PTQR01000088">
    <property type="protein sequence ID" value="TKX20500.1"/>
    <property type="molecule type" value="Genomic_DNA"/>
</dbReference>
<name>A0A4U7AV32_9PEZI</name>
<proteinExistence type="predicted"/>
<dbReference type="Proteomes" id="UP000308133">
    <property type="component" value="Unassembled WGS sequence"/>
</dbReference>
<evidence type="ECO:0000313" key="1">
    <source>
        <dbReference type="EMBL" id="TKX20500.1"/>
    </source>
</evidence>
<organism evidence="1 2">
    <name type="scientific">Elsinoe australis</name>
    <dbReference type="NCBI Taxonomy" id="40998"/>
    <lineage>
        <taxon>Eukaryota</taxon>
        <taxon>Fungi</taxon>
        <taxon>Dikarya</taxon>
        <taxon>Ascomycota</taxon>
        <taxon>Pezizomycotina</taxon>
        <taxon>Dothideomycetes</taxon>
        <taxon>Dothideomycetidae</taxon>
        <taxon>Myriangiales</taxon>
        <taxon>Elsinoaceae</taxon>
        <taxon>Elsinoe</taxon>
    </lineage>
</organism>
<accession>A0A4U7AV32</accession>
<evidence type="ECO:0000313" key="2">
    <source>
        <dbReference type="Proteomes" id="UP000308133"/>
    </source>
</evidence>
<reference evidence="1 2" key="1">
    <citation type="submission" date="2018-02" db="EMBL/GenBank/DDBJ databases">
        <title>Draft genome sequences of Elsinoe sp., causing black scab on jojoba.</title>
        <authorList>
            <person name="Stodart B."/>
            <person name="Jeffress S."/>
            <person name="Ash G."/>
            <person name="Arun Chinnappa K."/>
        </authorList>
    </citation>
    <scope>NUCLEOTIDE SEQUENCE [LARGE SCALE GENOMIC DNA]</scope>
    <source>
        <strain evidence="1 2">Hillstone_2</strain>
    </source>
</reference>